<protein>
    <recommendedName>
        <fullName evidence="3">Lipocalin-like domain-containing protein</fullName>
    </recommendedName>
</protein>
<evidence type="ECO:0000313" key="2">
    <source>
        <dbReference type="Proteomes" id="UP000033109"/>
    </source>
</evidence>
<dbReference type="KEGG" id="pko:PKOR_19885"/>
<reference evidence="1 2" key="1">
    <citation type="journal article" date="2015" name="Sci. Rep.">
        <title>Unraveling adaptation of Pontibacter korlensis to radiation and infertility in desert through complete genome and comparative transcriptomic analysis.</title>
        <authorList>
            <person name="Dai J."/>
            <person name="Dai W."/>
            <person name="Qiu C."/>
            <person name="Yang Z."/>
            <person name="Zhang Y."/>
            <person name="Zhou M."/>
            <person name="Zhang L."/>
            <person name="Fang C."/>
            <person name="Gao Q."/>
            <person name="Yang Q."/>
            <person name="Li X."/>
            <person name="Wang Z."/>
            <person name="Wang Z."/>
            <person name="Jia Z."/>
            <person name="Chen X."/>
        </authorList>
    </citation>
    <scope>NUCLEOTIDE SEQUENCE [LARGE SCALE GENOMIC DNA]</scope>
    <source>
        <strain evidence="1 2">X14-1T</strain>
    </source>
</reference>
<dbReference type="EMBL" id="CP009621">
    <property type="protein sequence ID" value="AKD04937.1"/>
    <property type="molecule type" value="Genomic_DNA"/>
</dbReference>
<proteinExistence type="predicted"/>
<dbReference type="HOGENOM" id="CLU_1642189_0_0_10"/>
<organism evidence="1 2">
    <name type="scientific">Pontibacter korlensis</name>
    <dbReference type="NCBI Taxonomy" id="400092"/>
    <lineage>
        <taxon>Bacteria</taxon>
        <taxon>Pseudomonadati</taxon>
        <taxon>Bacteroidota</taxon>
        <taxon>Cytophagia</taxon>
        <taxon>Cytophagales</taxon>
        <taxon>Hymenobacteraceae</taxon>
        <taxon>Pontibacter</taxon>
    </lineage>
</organism>
<dbReference type="OrthoDB" id="851883at2"/>
<evidence type="ECO:0008006" key="3">
    <source>
        <dbReference type="Google" id="ProtNLM"/>
    </source>
</evidence>
<sequence length="161" mass="18791">MKKLFHLPLLLTLLLSACDKEDTKPADTAAELIKGKWTCTTLTKKYYDEQKNLIHQVTVDMGWYYDFDGRYRKIIIPSDERVKPATFDEVFVDEYVVVEVDEKDYFYQVHEGVKYTPVEIIGISDSRMTWIQHDWIPIFNDGTGEVTADSAAQVIKFVRRK</sequence>
<dbReference type="PATRIC" id="fig|400092.3.peg.4353"/>
<accession>A0A0E3UY92</accession>
<dbReference type="RefSeq" id="WP_046312995.1">
    <property type="nucleotide sequence ID" value="NZ_CBCSCY010000080.1"/>
</dbReference>
<dbReference type="PROSITE" id="PS51257">
    <property type="entry name" value="PROKAR_LIPOPROTEIN"/>
    <property type="match status" value="1"/>
</dbReference>
<evidence type="ECO:0000313" key="1">
    <source>
        <dbReference type="EMBL" id="AKD04937.1"/>
    </source>
</evidence>
<keyword evidence="2" id="KW-1185">Reference proteome</keyword>
<gene>
    <name evidence="1" type="ORF">PKOR_19885</name>
</gene>
<name>A0A0E3UY92_9BACT</name>
<dbReference type="AlphaFoldDB" id="A0A0E3UY92"/>
<dbReference type="Proteomes" id="UP000033109">
    <property type="component" value="Chromosome"/>
</dbReference>